<proteinExistence type="predicted"/>
<evidence type="ECO:0000256" key="1">
    <source>
        <dbReference type="SAM" id="Phobius"/>
    </source>
</evidence>
<keyword evidence="4" id="KW-1185">Reference proteome</keyword>
<comment type="caution">
    <text evidence="3">The sequence shown here is derived from an EMBL/GenBank/DDBJ whole genome shotgun (WGS) entry which is preliminary data.</text>
</comment>
<dbReference type="Pfam" id="PF03407">
    <property type="entry name" value="Nucleotid_trans"/>
    <property type="match status" value="1"/>
</dbReference>
<reference evidence="4" key="1">
    <citation type="submission" date="2016-04" db="EMBL/GenBank/DDBJ databases">
        <title>Cephalotus genome sequencing.</title>
        <authorList>
            <person name="Fukushima K."/>
            <person name="Hasebe M."/>
            <person name="Fang X."/>
        </authorList>
    </citation>
    <scope>NUCLEOTIDE SEQUENCE [LARGE SCALE GENOMIC DNA]</scope>
    <source>
        <strain evidence="4">cv. St1</strain>
    </source>
</reference>
<feature type="domain" description="Nucleotide-diphospho-sugar transferase" evidence="2">
    <location>
        <begin position="1"/>
        <end position="67"/>
    </location>
</feature>
<organism evidence="3 4">
    <name type="scientific">Cephalotus follicularis</name>
    <name type="common">Albany pitcher plant</name>
    <dbReference type="NCBI Taxonomy" id="3775"/>
    <lineage>
        <taxon>Eukaryota</taxon>
        <taxon>Viridiplantae</taxon>
        <taxon>Streptophyta</taxon>
        <taxon>Embryophyta</taxon>
        <taxon>Tracheophyta</taxon>
        <taxon>Spermatophyta</taxon>
        <taxon>Magnoliopsida</taxon>
        <taxon>eudicotyledons</taxon>
        <taxon>Gunneridae</taxon>
        <taxon>Pentapetalae</taxon>
        <taxon>rosids</taxon>
        <taxon>fabids</taxon>
        <taxon>Oxalidales</taxon>
        <taxon>Cephalotaceae</taxon>
        <taxon>Cephalotus</taxon>
    </lineage>
</organism>
<accession>A0A1Q3C6R0</accession>
<evidence type="ECO:0000313" key="3">
    <source>
        <dbReference type="EMBL" id="GAV75967.1"/>
    </source>
</evidence>
<dbReference type="OrthoDB" id="540503at2759"/>
<dbReference type="Proteomes" id="UP000187406">
    <property type="component" value="Unassembled WGS sequence"/>
</dbReference>
<name>A0A1Q3C6R0_CEPFO</name>
<evidence type="ECO:0000313" key="4">
    <source>
        <dbReference type="Proteomes" id="UP000187406"/>
    </source>
</evidence>
<dbReference type="InParanoid" id="A0A1Q3C6R0"/>
<dbReference type="InterPro" id="IPR005069">
    <property type="entry name" value="Nucl-diP-sugar_transferase"/>
</dbReference>
<dbReference type="InterPro" id="IPR044821">
    <property type="entry name" value="At1g28695/At4g15970-like"/>
</dbReference>
<evidence type="ECO:0000259" key="2">
    <source>
        <dbReference type="Pfam" id="PF03407"/>
    </source>
</evidence>
<sequence>HLVIVSMDQKAYDCCLSVHPHCYALRTKGINFSSQACHMTPDYLDMMWKRIDFLASILVMGYNFVFTVPYFILLSQFIYHNIKICLLVNFVCIKYFEEYYITLRELVIVNSSYFIITSKLETHDSILCVISIKVLLMYDCVALFICYIDK</sequence>
<feature type="non-terminal residue" evidence="3">
    <location>
        <position position="1"/>
    </location>
</feature>
<feature type="transmembrane region" description="Helical" evidence="1">
    <location>
        <begin position="53"/>
        <end position="72"/>
    </location>
</feature>
<keyword evidence="1" id="KW-0812">Transmembrane</keyword>
<feature type="transmembrane region" description="Helical" evidence="1">
    <location>
        <begin position="126"/>
        <end position="148"/>
    </location>
</feature>
<dbReference type="PANTHER" id="PTHR46038">
    <property type="entry name" value="EXPRESSED PROTEIN-RELATED"/>
    <property type="match status" value="1"/>
</dbReference>
<protein>
    <submittedName>
        <fullName evidence="3">Nucleotid_trans domain-containing protein</fullName>
    </submittedName>
</protein>
<dbReference type="PANTHER" id="PTHR46038:SF38">
    <property type="entry name" value="GLYCOSYLTRANSFERASE-RELATED"/>
    <property type="match status" value="1"/>
</dbReference>
<keyword evidence="1" id="KW-0472">Membrane</keyword>
<dbReference type="AlphaFoldDB" id="A0A1Q3C6R0"/>
<keyword evidence="1" id="KW-1133">Transmembrane helix</keyword>
<dbReference type="STRING" id="3775.A0A1Q3C6R0"/>
<dbReference type="EMBL" id="BDDD01001437">
    <property type="protein sequence ID" value="GAV75967.1"/>
    <property type="molecule type" value="Genomic_DNA"/>
</dbReference>
<gene>
    <name evidence="3" type="ORF">CFOL_v3_19443</name>
</gene>